<dbReference type="InterPro" id="IPR003660">
    <property type="entry name" value="HAMP_dom"/>
</dbReference>
<keyword evidence="9 11" id="KW-0472">Membrane</keyword>
<dbReference type="EC" id="2.7.13.3" evidence="4"/>
<dbReference type="PROSITE" id="PS50885">
    <property type="entry name" value="HAMP"/>
    <property type="match status" value="1"/>
</dbReference>
<accession>A0A8B4Q9K7</accession>
<dbReference type="GO" id="GO:0000155">
    <property type="term" value="F:phosphorelay sensor kinase activity"/>
    <property type="evidence" value="ECO:0007669"/>
    <property type="project" value="TreeGrafter"/>
</dbReference>
<keyword evidence="11" id="KW-1133">Transmembrane helix</keyword>
<evidence type="ECO:0000256" key="9">
    <source>
        <dbReference type="ARBA" id="ARBA00023136"/>
    </source>
</evidence>
<gene>
    <name evidence="14" type="ORF">DFR61_12442</name>
    <name evidence="13" type="ORF">NCTC10597_01034</name>
</gene>
<reference evidence="14 16" key="2">
    <citation type="submission" date="2019-03" db="EMBL/GenBank/DDBJ databases">
        <title>Genomic Encyclopedia of Type Strains, Phase IV (KMG-IV): sequencing the most valuable type-strain genomes for metagenomic binning, comparative biology and taxonomic classification.</title>
        <authorList>
            <person name="Goeker M."/>
        </authorList>
    </citation>
    <scope>NUCLEOTIDE SEQUENCE [LARGE SCALE GENOMIC DNA]</scope>
    <source>
        <strain evidence="14 16">DSM 20580</strain>
    </source>
</reference>
<organism evidence="13 15">
    <name type="scientific">Kurthia zopfii</name>
    <dbReference type="NCBI Taxonomy" id="1650"/>
    <lineage>
        <taxon>Bacteria</taxon>
        <taxon>Bacillati</taxon>
        <taxon>Bacillota</taxon>
        <taxon>Bacilli</taxon>
        <taxon>Bacillales</taxon>
        <taxon>Caryophanaceae</taxon>
        <taxon>Kurthia</taxon>
    </lineage>
</organism>
<evidence type="ECO:0000256" key="6">
    <source>
        <dbReference type="ARBA" id="ARBA00022553"/>
    </source>
</evidence>
<feature type="transmembrane region" description="Helical" evidence="11">
    <location>
        <begin position="199"/>
        <end position="223"/>
    </location>
</feature>
<evidence type="ECO:0000313" key="15">
    <source>
        <dbReference type="Proteomes" id="UP000254330"/>
    </source>
</evidence>
<keyword evidence="8 13" id="KW-0418">Kinase</keyword>
<evidence type="ECO:0000313" key="13">
    <source>
        <dbReference type="EMBL" id="STX09362.1"/>
    </source>
</evidence>
<dbReference type="AlphaFoldDB" id="A0A8B4Q9K7"/>
<dbReference type="EMBL" id="SNZG01000024">
    <property type="protein sequence ID" value="TDR36578.1"/>
    <property type="molecule type" value="Genomic_DNA"/>
</dbReference>
<evidence type="ECO:0000256" key="11">
    <source>
        <dbReference type="SAM" id="Phobius"/>
    </source>
</evidence>
<evidence type="ECO:0000313" key="14">
    <source>
        <dbReference type="EMBL" id="TDR36578.1"/>
    </source>
</evidence>
<dbReference type="PANTHER" id="PTHR45528:SF10">
    <property type="entry name" value="METHYL-ACCEPTING CHEMOTAXIS PROTEIN"/>
    <property type="match status" value="1"/>
</dbReference>
<dbReference type="PANTHER" id="PTHR45528">
    <property type="entry name" value="SENSOR HISTIDINE KINASE CPXA"/>
    <property type="match status" value="1"/>
</dbReference>
<evidence type="ECO:0000313" key="16">
    <source>
        <dbReference type="Proteomes" id="UP000294641"/>
    </source>
</evidence>
<dbReference type="Proteomes" id="UP000294641">
    <property type="component" value="Unassembled WGS sequence"/>
</dbReference>
<evidence type="ECO:0000256" key="3">
    <source>
        <dbReference type="ARBA" id="ARBA00004236"/>
    </source>
</evidence>
<keyword evidence="11" id="KW-0812">Transmembrane</keyword>
<feature type="compositionally biased region" description="Polar residues" evidence="10">
    <location>
        <begin position="261"/>
        <end position="272"/>
    </location>
</feature>
<evidence type="ECO:0000259" key="12">
    <source>
        <dbReference type="PROSITE" id="PS50885"/>
    </source>
</evidence>
<evidence type="ECO:0000256" key="8">
    <source>
        <dbReference type="ARBA" id="ARBA00022777"/>
    </source>
</evidence>
<comment type="caution">
    <text evidence="13">The sequence shown here is derived from an EMBL/GenBank/DDBJ whole genome shotgun (WGS) entry which is preliminary data.</text>
</comment>
<dbReference type="CDD" id="cd06225">
    <property type="entry name" value="HAMP"/>
    <property type="match status" value="1"/>
</dbReference>
<dbReference type="InterPro" id="IPR050398">
    <property type="entry name" value="HssS/ArlS-like"/>
</dbReference>
<dbReference type="Proteomes" id="UP000254330">
    <property type="component" value="Unassembled WGS sequence"/>
</dbReference>
<evidence type="ECO:0000256" key="4">
    <source>
        <dbReference type="ARBA" id="ARBA00012438"/>
    </source>
</evidence>
<feature type="compositionally biased region" description="Polar residues" evidence="10">
    <location>
        <begin position="281"/>
        <end position="293"/>
    </location>
</feature>
<protein>
    <recommendedName>
        <fullName evidence="4">histidine kinase</fullName>
        <ecNumber evidence="4">2.7.13.3</ecNumber>
    </recommendedName>
</protein>
<keyword evidence="6" id="KW-0597">Phosphoprotein</keyword>
<evidence type="ECO:0000256" key="7">
    <source>
        <dbReference type="ARBA" id="ARBA00022679"/>
    </source>
</evidence>
<dbReference type="GO" id="GO:0005886">
    <property type="term" value="C:plasma membrane"/>
    <property type="evidence" value="ECO:0007669"/>
    <property type="project" value="UniProtKB-SubCell"/>
</dbReference>
<feature type="region of interest" description="Disordered" evidence="10">
    <location>
        <begin position="261"/>
        <end position="293"/>
    </location>
</feature>
<keyword evidence="5" id="KW-1003">Cell membrane</keyword>
<evidence type="ECO:0000256" key="10">
    <source>
        <dbReference type="SAM" id="MobiDB-lite"/>
    </source>
</evidence>
<name>A0A8B4Q9K7_9BACL</name>
<evidence type="ECO:0000256" key="2">
    <source>
        <dbReference type="ARBA" id="ARBA00004141"/>
    </source>
</evidence>
<keyword evidence="7" id="KW-0808">Transferase</keyword>
<proteinExistence type="predicted"/>
<dbReference type="EMBL" id="UGNP01000001">
    <property type="protein sequence ID" value="STX09362.1"/>
    <property type="molecule type" value="Genomic_DNA"/>
</dbReference>
<dbReference type="SUPFAM" id="SSF158472">
    <property type="entry name" value="HAMP domain-like"/>
    <property type="match status" value="1"/>
</dbReference>
<dbReference type="RefSeq" id="WP_166636118.1">
    <property type="nucleotide sequence ID" value="NZ_BJUE01000094.1"/>
</dbReference>
<feature type="domain" description="HAMP" evidence="12">
    <location>
        <begin position="220"/>
        <end position="271"/>
    </location>
</feature>
<keyword evidence="16" id="KW-1185">Reference proteome</keyword>
<evidence type="ECO:0000256" key="5">
    <source>
        <dbReference type="ARBA" id="ARBA00022475"/>
    </source>
</evidence>
<sequence>MKNISVKTKIVFFASIITLLVSISTTVINYHMNMTATINLLTQISKQTVDAWSDQINPNNVEKLVKTQDPELEKEMVKHFDTLSKFQPQVAQGYLFGVELKNGTDTSVIAGPTVLMDDFNKKGLFIGDYYTQPKSIADAITKMKENGQQTVSTIYTDSYGTWLTVLEPLFDHNGKVFAYYGVDFDADLYLNGEYEKIKITLIILILLLIFVCFIQYVFISYLFRPMNDVLNKIEKMNEGDYSTELNESDDEIGKISTKINEMSNQLSKNNQADAKKKRKFSMTSNIDQENNDQ</sequence>
<reference evidence="13 15" key="1">
    <citation type="submission" date="2018-06" db="EMBL/GenBank/DDBJ databases">
        <authorList>
            <consortium name="Pathogen Informatics"/>
            <person name="Doyle S."/>
        </authorList>
    </citation>
    <scope>NUCLEOTIDE SEQUENCE [LARGE SCALE GENOMIC DNA]</scope>
    <source>
        <strain evidence="13 15">NCTC10597</strain>
    </source>
</reference>
<comment type="subcellular location">
    <subcellularLocation>
        <location evidence="3">Cell membrane</location>
    </subcellularLocation>
    <subcellularLocation>
        <location evidence="2">Membrane</location>
        <topology evidence="2">Multi-pass membrane protein</topology>
    </subcellularLocation>
</comment>
<comment type="catalytic activity">
    <reaction evidence="1">
        <text>ATP + protein L-histidine = ADP + protein N-phospho-L-histidine.</text>
        <dbReference type="EC" id="2.7.13.3"/>
    </reaction>
</comment>
<evidence type="ECO:0000256" key="1">
    <source>
        <dbReference type="ARBA" id="ARBA00000085"/>
    </source>
</evidence>
<dbReference type="Gene3D" id="6.10.340.10">
    <property type="match status" value="1"/>
</dbReference>